<evidence type="ECO:0000256" key="1">
    <source>
        <dbReference type="ARBA" id="ARBA00006484"/>
    </source>
</evidence>
<reference evidence="7" key="1">
    <citation type="journal article" date="2019" name="Int. J. Syst. Evol. Microbiol.">
        <title>The Global Catalogue of Microorganisms (GCM) 10K type strain sequencing project: providing services to taxonomists for standard genome sequencing and annotation.</title>
        <authorList>
            <consortium name="The Broad Institute Genomics Platform"/>
            <consortium name="The Broad Institute Genome Sequencing Center for Infectious Disease"/>
            <person name="Wu L."/>
            <person name="Ma J."/>
        </authorList>
    </citation>
    <scope>NUCLEOTIDE SEQUENCE [LARGE SCALE GENOMIC DNA]</scope>
    <source>
        <strain evidence="7">KACC 13778</strain>
    </source>
</reference>
<dbReference type="RefSeq" id="WP_345177331.1">
    <property type="nucleotide sequence ID" value="NZ_BAABFQ010000006.1"/>
</dbReference>
<name>A0ABW0MXH8_9ACTN</name>
<dbReference type="PRINTS" id="PR00081">
    <property type="entry name" value="GDHRDH"/>
</dbReference>
<dbReference type="SMART" id="SM00822">
    <property type="entry name" value="PKS_KR"/>
    <property type="match status" value="1"/>
</dbReference>
<proteinExistence type="inferred from homology"/>
<evidence type="ECO:0000256" key="2">
    <source>
        <dbReference type="ARBA" id="ARBA00022857"/>
    </source>
</evidence>
<dbReference type="EMBL" id="JBHSMD010000001">
    <property type="protein sequence ID" value="MFC5492103.1"/>
    <property type="molecule type" value="Genomic_DNA"/>
</dbReference>
<dbReference type="PANTHER" id="PTHR43490">
    <property type="entry name" value="(+)-NEOMENTHOL DEHYDROGENASE"/>
    <property type="match status" value="1"/>
</dbReference>
<evidence type="ECO:0000256" key="4">
    <source>
        <dbReference type="RuleBase" id="RU000363"/>
    </source>
</evidence>
<dbReference type="InterPro" id="IPR002347">
    <property type="entry name" value="SDR_fam"/>
</dbReference>
<dbReference type="Pfam" id="PF00106">
    <property type="entry name" value="adh_short"/>
    <property type="match status" value="1"/>
</dbReference>
<keyword evidence="7" id="KW-1185">Reference proteome</keyword>
<comment type="caution">
    <text evidence="6">The sequence shown here is derived from an EMBL/GenBank/DDBJ whole genome shotgun (WGS) entry which is preliminary data.</text>
</comment>
<organism evidence="6 7">
    <name type="scientific">Nocardioides caricicola</name>
    <dbReference type="NCBI Taxonomy" id="634770"/>
    <lineage>
        <taxon>Bacteria</taxon>
        <taxon>Bacillati</taxon>
        <taxon>Actinomycetota</taxon>
        <taxon>Actinomycetes</taxon>
        <taxon>Propionibacteriales</taxon>
        <taxon>Nocardioidaceae</taxon>
        <taxon>Nocardioides</taxon>
    </lineage>
</organism>
<dbReference type="PANTHER" id="PTHR43490:SF99">
    <property type="entry name" value="SHORT-CHAIN DEHYDROGENASE_REDUCTASE"/>
    <property type="match status" value="1"/>
</dbReference>
<keyword evidence="2" id="KW-0521">NADP</keyword>
<dbReference type="InterPro" id="IPR036291">
    <property type="entry name" value="NAD(P)-bd_dom_sf"/>
</dbReference>
<keyword evidence="3" id="KW-0560">Oxidoreductase</keyword>
<dbReference type="InterPro" id="IPR057326">
    <property type="entry name" value="KR_dom"/>
</dbReference>
<accession>A0ABW0MXH8</accession>
<dbReference type="SUPFAM" id="SSF51735">
    <property type="entry name" value="NAD(P)-binding Rossmann-fold domains"/>
    <property type="match status" value="1"/>
</dbReference>
<dbReference type="PRINTS" id="PR00080">
    <property type="entry name" value="SDRFAMILY"/>
</dbReference>
<sequence>MKVALVTGAGRGLGRATAHRLARDGQHVILTARSACAVEAAADRLRHDGLAATALPLDVTDDASVQRAAEQVERRFGHLDVLVNNAGVLPEATNPDPAEVVDATMFRATFETNLIGAVAVLEAFLPLLRRSEAGRIVNVSTTMGSLTDQGDPESPYYGMVVPAYQASKAALNSVTIGLAKALADTPVKVTSVCPGFVQTDLTPVNRTQAPLTAEQAAEVVWRAATLGEHEPSGTFLDAAGRVPW</sequence>
<comment type="similarity">
    <text evidence="1 4">Belongs to the short-chain dehydrogenases/reductases (SDR) family.</text>
</comment>
<protein>
    <submittedName>
        <fullName evidence="6">SDR family NAD(P)-dependent oxidoreductase</fullName>
    </submittedName>
</protein>
<dbReference type="Gene3D" id="3.40.50.720">
    <property type="entry name" value="NAD(P)-binding Rossmann-like Domain"/>
    <property type="match status" value="1"/>
</dbReference>
<gene>
    <name evidence="6" type="ORF">ACFPKY_03275</name>
</gene>
<evidence type="ECO:0000313" key="7">
    <source>
        <dbReference type="Proteomes" id="UP001595956"/>
    </source>
</evidence>
<feature type="domain" description="Ketoreductase" evidence="5">
    <location>
        <begin position="2"/>
        <end position="229"/>
    </location>
</feature>
<evidence type="ECO:0000259" key="5">
    <source>
        <dbReference type="SMART" id="SM00822"/>
    </source>
</evidence>
<dbReference type="Proteomes" id="UP001595956">
    <property type="component" value="Unassembled WGS sequence"/>
</dbReference>
<evidence type="ECO:0000313" key="6">
    <source>
        <dbReference type="EMBL" id="MFC5492103.1"/>
    </source>
</evidence>
<evidence type="ECO:0000256" key="3">
    <source>
        <dbReference type="ARBA" id="ARBA00023002"/>
    </source>
</evidence>